<reference evidence="1" key="2">
    <citation type="submission" date="2009-08" db="EMBL/GenBank/DDBJ databases">
        <authorList>
            <person name="Shrivastava S."/>
            <person name="Brinkac L.M."/>
            <person name="Dodson R.J."/>
            <person name="Harkins D.M."/>
            <person name="Durkin A.S."/>
            <person name="Sutton G."/>
        </authorList>
    </citation>
    <scope>NUCLEOTIDE SEQUENCE</scope>
    <source>
        <strain evidence="1">Eklund 17B</strain>
    </source>
</reference>
<gene>
    <name evidence="1" type="ordered locus">CLL_A1914</name>
</gene>
<proteinExistence type="predicted"/>
<dbReference type="HOGENOM" id="CLU_113633_0_0_9"/>
<dbReference type="KEGG" id="cbk:CLL_A1914"/>
<dbReference type="InterPro" id="IPR025580">
    <property type="entry name" value="Gp46"/>
</dbReference>
<sequence>MKKVDLLKLVEAIADDGDINESLLGHEEFKGLKDLSKLGADDINGILTGEVGKAYMTSHDDSIRSKAVETFKTGKMQEEIKKAVDAATNKKKTPEMERIEALEKKNAELEAKDLRNATNGTIGKLLKDKKLPSELINLVYGDGKEETFTKNIDAIENIINSAADSKVNERLGSSAYIPPSGGQTAEALNAQIASAIGVK</sequence>
<reference evidence="1" key="1">
    <citation type="submission" date="2009-06" db="EMBL/GenBank/DDBJ databases">
        <authorList>
            <consortium name="US DOE Joint Genome Institute (JGI-PGF)"/>
            <person name="Lucas S."/>
            <person name="Copeland A."/>
            <person name="Lapidus A."/>
            <person name="Glavina del Rio T."/>
            <person name="Dalin E."/>
            <person name="Tice H."/>
            <person name="Bruce D."/>
            <person name="Goodwin L."/>
            <person name="Pitluck S."/>
            <person name="Kyrpides N."/>
            <person name="Mavromatis K."/>
            <person name="Ivanova N."/>
            <person name="Saunders E."/>
            <person name="Brettin T."/>
            <person name="Detter J.C."/>
            <person name="Han C."/>
            <person name="Larimer F."/>
            <person name="Land M."/>
            <person name="Hauser L."/>
            <person name="Markowitz V."/>
            <person name="Cheng J.-F."/>
            <person name="Hugenholtz P."/>
            <person name="Woyke T."/>
            <person name="Wu D."/>
            <person name="Gronow S."/>
            <person name="Klenk H.-P."/>
            <person name="Eisen J.A."/>
        </authorList>
    </citation>
    <scope>NUCLEOTIDE SEQUENCE</scope>
    <source>
        <strain evidence="1">Eklund 17B</strain>
    </source>
</reference>
<evidence type="ECO:0008006" key="2">
    <source>
        <dbReference type="Google" id="ProtNLM"/>
    </source>
</evidence>
<dbReference type="Pfam" id="PF14265">
    <property type="entry name" value="DUF4355"/>
    <property type="match status" value="1"/>
</dbReference>
<evidence type="ECO:0000313" key="1">
    <source>
        <dbReference type="EMBL" id="ACD24898.1"/>
    </source>
</evidence>
<protein>
    <recommendedName>
        <fullName evidence="2">DUF4355 domain-containing protein</fullName>
    </recommendedName>
</protein>
<name>B2TMW0_CLOBB</name>
<accession>B2TMW0</accession>
<dbReference type="EMBL" id="CP001056">
    <property type="protein sequence ID" value="ACD24898.1"/>
    <property type="molecule type" value="Genomic_DNA"/>
</dbReference>
<organism evidence="1">
    <name type="scientific">Clostridium botulinum (strain Eklund 17B / Type B)</name>
    <dbReference type="NCBI Taxonomy" id="935198"/>
    <lineage>
        <taxon>Bacteria</taxon>
        <taxon>Bacillati</taxon>
        <taxon>Bacillota</taxon>
        <taxon>Clostridia</taxon>
        <taxon>Eubacteriales</taxon>
        <taxon>Clostridiaceae</taxon>
        <taxon>Clostridium</taxon>
    </lineage>
</organism>
<dbReference type="AlphaFoldDB" id="B2TMW0"/>
<accession>U4PGC4</accession>
<dbReference type="PATRIC" id="fig|935198.13.peg.1864"/>